<dbReference type="Proteomes" id="UP000756530">
    <property type="component" value="Unassembled WGS sequence"/>
</dbReference>
<gene>
    <name evidence="2" type="ORF">KJP28_14455</name>
</gene>
<evidence type="ECO:0000313" key="2">
    <source>
        <dbReference type="EMBL" id="MBV7380130.1"/>
    </source>
</evidence>
<comment type="caution">
    <text evidence="2">The sequence shown here is derived from an EMBL/GenBank/DDBJ whole genome shotgun (WGS) entry which is preliminary data.</text>
</comment>
<protein>
    <recommendedName>
        <fullName evidence="4">Translocase</fullName>
    </recommendedName>
</protein>
<organism evidence="2 3">
    <name type="scientific">Maritimibacter dapengensis</name>
    <dbReference type="NCBI Taxonomy" id="2836868"/>
    <lineage>
        <taxon>Bacteria</taxon>
        <taxon>Pseudomonadati</taxon>
        <taxon>Pseudomonadota</taxon>
        <taxon>Alphaproteobacteria</taxon>
        <taxon>Rhodobacterales</taxon>
        <taxon>Roseobacteraceae</taxon>
        <taxon>Maritimibacter</taxon>
    </lineage>
</organism>
<reference evidence="2 3" key="1">
    <citation type="submission" date="2021-05" db="EMBL/GenBank/DDBJ databases">
        <title>Culturable bacteria isolated from Daya Bay.</title>
        <authorList>
            <person name="Zheng W."/>
            <person name="Yu S."/>
            <person name="Huang Y."/>
        </authorList>
    </citation>
    <scope>NUCLEOTIDE SEQUENCE [LARGE SCALE GENOMIC DNA]</scope>
    <source>
        <strain evidence="2 3">DP4N28-5</strain>
    </source>
</reference>
<accession>A0ABS6T564</accession>
<dbReference type="RefSeq" id="WP_218393321.1">
    <property type="nucleotide sequence ID" value="NZ_JAHUZE010000003.1"/>
</dbReference>
<evidence type="ECO:0008006" key="4">
    <source>
        <dbReference type="Google" id="ProtNLM"/>
    </source>
</evidence>
<sequence length="442" mass="46168">MLGKIQEFSTRIDKKRVYTAVGALVVALATGHLMQRNVVQPITGGSTPPQQARMASTAPVVVPVDGAPKREVVGGEDPQSNETAEASADQVIDGATPQPVDVARAEAERDVVQEAAASATSGNGVFTEDSTTLQVDQAPRLQSMSVSGLPSGVRVDVPVDAPVLQQAQASTETNEPNPTEKITFAEVTRNETESDLIAPQELPDIEPAAGAPMPDGMDDGPDACEIDFQLTARSGAMIGVSLTAPCQAGDEVTFDHAGLRFTEALDENGLLILEMPALAGLARVKTEVGGYAQVGEVAVPDMTDFDRVALVWQGGTGLQLHALENGAYYGEAGHVWSEVPGTPDRASKGEGGYISVLGSTSDGYAADIYTYPAGMLNAPTISIEAQVLETTCGTTIVGEYLRSSPTDAPFVTTVGMSVPDCDAIGEYLVLKNLPQDLTIARN</sequence>
<evidence type="ECO:0000256" key="1">
    <source>
        <dbReference type="SAM" id="MobiDB-lite"/>
    </source>
</evidence>
<name>A0ABS6T564_9RHOB</name>
<proteinExistence type="predicted"/>
<evidence type="ECO:0000313" key="3">
    <source>
        <dbReference type="Proteomes" id="UP000756530"/>
    </source>
</evidence>
<keyword evidence="3" id="KW-1185">Reference proteome</keyword>
<feature type="region of interest" description="Disordered" evidence="1">
    <location>
        <begin position="68"/>
        <end position="95"/>
    </location>
</feature>
<dbReference type="EMBL" id="JAHUZE010000003">
    <property type="protein sequence ID" value="MBV7380130.1"/>
    <property type="molecule type" value="Genomic_DNA"/>
</dbReference>